<name>A0A0F9L0B2_9ZZZZ</name>
<dbReference type="EMBL" id="LAZR01012288">
    <property type="protein sequence ID" value="KKM27618.1"/>
    <property type="molecule type" value="Genomic_DNA"/>
</dbReference>
<accession>A0A0F9L0B2</accession>
<comment type="caution">
    <text evidence="1">The sequence shown here is derived from an EMBL/GenBank/DDBJ whole genome shotgun (WGS) entry which is preliminary data.</text>
</comment>
<dbReference type="AlphaFoldDB" id="A0A0F9L0B2"/>
<protein>
    <submittedName>
        <fullName evidence="1">Uncharacterized protein</fullName>
    </submittedName>
</protein>
<sequence>MSLLCDNKTTSCSDNCTFWDCKDFKPADYFMSGIKGMVKTIRYLRESRLEAGNNES</sequence>
<gene>
    <name evidence="1" type="ORF">LCGC14_1573010</name>
</gene>
<proteinExistence type="predicted"/>
<evidence type="ECO:0000313" key="1">
    <source>
        <dbReference type="EMBL" id="KKM27618.1"/>
    </source>
</evidence>
<reference evidence="1" key="1">
    <citation type="journal article" date="2015" name="Nature">
        <title>Complex archaea that bridge the gap between prokaryotes and eukaryotes.</title>
        <authorList>
            <person name="Spang A."/>
            <person name="Saw J.H."/>
            <person name="Jorgensen S.L."/>
            <person name="Zaremba-Niedzwiedzka K."/>
            <person name="Martijn J."/>
            <person name="Lind A.E."/>
            <person name="van Eijk R."/>
            <person name="Schleper C."/>
            <person name="Guy L."/>
            <person name="Ettema T.J."/>
        </authorList>
    </citation>
    <scope>NUCLEOTIDE SEQUENCE</scope>
</reference>
<organism evidence="1">
    <name type="scientific">marine sediment metagenome</name>
    <dbReference type="NCBI Taxonomy" id="412755"/>
    <lineage>
        <taxon>unclassified sequences</taxon>
        <taxon>metagenomes</taxon>
        <taxon>ecological metagenomes</taxon>
    </lineage>
</organism>